<evidence type="ECO:0000313" key="2">
    <source>
        <dbReference type="EMBL" id="GER44649.1"/>
    </source>
</evidence>
<dbReference type="AlphaFoldDB" id="A0A5A7QH46"/>
<feature type="compositionally biased region" description="Basic residues" evidence="1">
    <location>
        <begin position="71"/>
        <end position="82"/>
    </location>
</feature>
<feature type="region of interest" description="Disordered" evidence="1">
    <location>
        <begin position="52"/>
        <end position="104"/>
    </location>
</feature>
<dbReference type="GO" id="GO:0004497">
    <property type="term" value="F:monooxygenase activity"/>
    <property type="evidence" value="ECO:0007669"/>
    <property type="project" value="UniProtKB-KW"/>
</dbReference>
<dbReference type="EMBL" id="BKCP01007070">
    <property type="protein sequence ID" value="GER44649.1"/>
    <property type="molecule type" value="Genomic_DNA"/>
</dbReference>
<accession>A0A5A7QH46</accession>
<proteinExistence type="predicted"/>
<protein>
    <submittedName>
        <fullName evidence="2">Phenylacetone monooxygenase</fullName>
    </submittedName>
</protein>
<keyword evidence="2" id="KW-0560">Oxidoreductase</keyword>
<name>A0A5A7QH46_STRAF</name>
<sequence length="104" mass="11303">MSSPSKVPFDMHIPQSGYVFPKTTYNMLSSFVSNLLKKLTALHDIQFLNLGDHPLASGTTPGPEEQSAKVKAAHSRRRRASRGRGGGEQAAADRQRRGGAPENE</sequence>
<comment type="caution">
    <text evidence="2">The sequence shown here is derived from an EMBL/GenBank/DDBJ whole genome shotgun (WGS) entry which is preliminary data.</text>
</comment>
<evidence type="ECO:0000313" key="3">
    <source>
        <dbReference type="Proteomes" id="UP000325081"/>
    </source>
</evidence>
<keyword evidence="2" id="KW-0503">Monooxygenase</keyword>
<keyword evidence="3" id="KW-1185">Reference proteome</keyword>
<reference evidence="3" key="1">
    <citation type="journal article" date="2019" name="Curr. Biol.">
        <title>Genome Sequence of Striga asiatica Provides Insight into the Evolution of Plant Parasitism.</title>
        <authorList>
            <person name="Yoshida S."/>
            <person name="Kim S."/>
            <person name="Wafula E.K."/>
            <person name="Tanskanen J."/>
            <person name="Kim Y.M."/>
            <person name="Honaas L."/>
            <person name="Yang Z."/>
            <person name="Spallek T."/>
            <person name="Conn C.E."/>
            <person name="Ichihashi Y."/>
            <person name="Cheong K."/>
            <person name="Cui S."/>
            <person name="Der J.P."/>
            <person name="Gundlach H."/>
            <person name="Jiao Y."/>
            <person name="Hori C."/>
            <person name="Ishida J.K."/>
            <person name="Kasahara H."/>
            <person name="Kiba T."/>
            <person name="Kim M.S."/>
            <person name="Koo N."/>
            <person name="Laohavisit A."/>
            <person name="Lee Y.H."/>
            <person name="Lumba S."/>
            <person name="McCourt P."/>
            <person name="Mortimer J.C."/>
            <person name="Mutuku J.M."/>
            <person name="Nomura T."/>
            <person name="Sasaki-Sekimoto Y."/>
            <person name="Seto Y."/>
            <person name="Wang Y."/>
            <person name="Wakatake T."/>
            <person name="Sakakibara H."/>
            <person name="Demura T."/>
            <person name="Yamaguchi S."/>
            <person name="Yoneyama K."/>
            <person name="Manabe R.I."/>
            <person name="Nelson D.C."/>
            <person name="Schulman A.H."/>
            <person name="Timko M.P."/>
            <person name="dePamphilis C.W."/>
            <person name="Choi D."/>
            <person name="Shirasu K."/>
        </authorList>
    </citation>
    <scope>NUCLEOTIDE SEQUENCE [LARGE SCALE GENOMIC DNA]</scope>
    <source>
        <strain evidence="3">cv. UVA1</strain>
    </source>
</reference>
<dbReference type="Proteomes" id="UP000325081">
    <property type="component" value="Unassembled WGS sequence"/>
</dbReference>
<gene>
    <name evidence="2" type="ORF">STAS_21560</name>
</gene>
<organism evidence="2 3">
    <name type="scientific">Striga asiatica</name>
    <name type="common">Asiatic witchweed</name>
    <name type="synonym">Buchnera asiatica</name>
    <dbReference type="NCBI Taxonomy" id="4170"/>
    <lineage>
        <taxon>Eukaryota</taxon>
        <taxon>Viridiplantae</taxon>
        <taxon>Streptophyta</taxon>
        <taxon>Embryophyta</taxon>
        <taxon>Tracheophyta</taxon>
        <taxon>Spermatophyta</taxon>
        <taxon>Magnoliopsida</taxon>
        <taxon>eudicotyledons</taxon>
        <taxon>Gunneridae</taxon>
        <taxon>Pentapetalae</taxon>
        <taxon>asterids</taxon>
        <taxon>lamiids</taxon>
        <taxon>Lamiales</taxon>
        <taxon>Orobanchaceae</taxon>
        <taxon>Buchnereae</taxon>
        <taxon>Striga</taxon>
    </lineage>
</organism>
<evidence type="ECO:0000256" key="1">
    <source>
        <dbReference type="SAM" id="MobiDB-lite"/>
    </source>
</evidence>